<evidence type="ECO:0000313" key="1">
    <source>
        <dbReference type="EMBL" id="KAA1175412.1"/>
    </source>
</evidence>
<name>A0A5B0VL70_RHITR</name>
<comment type="caution">
    <text evidence="1">The sequence shown here is derived from an EMBL/GenBank/DDBJ whole genome shotgun (WGS) entry which is preliminary data.</text>
</comment>
<protein>
    <submittedName>
        <fullName evidence="1">Uncharacterized protein</fullName>
    </submittedName>
</protein>
<accession>A0A5B0VL70</accession>
<dbReference type="AlphaFoldDB" id="A0A5B0VL70"/>
<organism evidence="1 2">
    <name type="scientific">Rhizobium tropici</name>
    <dbReference type="NCBI Taxonomy" id="398"/>
    <lineage>
        <taxon>Bacteria</taxon>
        <taxon>Pseudomonadati</taxon>
        <taxon>Pseudomonadota</taxon>
        <taxon>Alphaproteobacteria</taxon>
        <taxon>Hyphomicrobiales</taxon>
        <taxon>Rhizobiaceae</taxon>
        <taxon>Rhizobium/Agrobacterium group</taxon>
        <taxon>Rhizobium</taxon>
    </lineage>
</organism>
<gene>
    <name evidence="1" type="ORF">FP026_28390</name>
</gene>
<evidence type="ECO:0000313" key="2">
    <source>
        <dbReference type="Proteomes" id="UP000323608"/>
    </source>
</evidence>
<dbReference type="Proteomes" id="UP000323608">
    <property type="component" value="Unassembled WGS sequence"/>
</dbReference>
<proteinExistence type="predicted"/>
<dbReference type="OrthoDB" id="9801609at2"/>
<sequence length="164" mass="18999">MNSDKHSIEHQPEQHLIRLLEQKDDQIRDLEDAVWDADSRERTLRQQLDQIHNSFSWQLTRPVRAGSRKLSAIKRLPSRSVMFFLAGLLRWLSARPHLKDACLRLAQRFPMLKRRLAAIAIAQGYGVPTLDFSDDNQEGQWFIDAPKSAVARWSSLLQDISKSK</sequence>
<dbReference type="RefSeq" id="WP_149637905.1">
    <property type="nucleotide sequence ID" value="NZ_VNIP01000018.1"/>
</dbReference>
<reference evidence="1 2" key="1">
    <citation type="submission" date="2019-07" db="EMBL/GenBank/DDBJ databases">
        <title>The Draft Genome Sequence of Rhizobium tropici SARCC-755 Associated with Superior Nodulation on Pigeonpea (Cajanus cajan (L.) Millsp.).</title>
        <authorList>
            <person name="Bopape F.L."/>
            <person name="Hassen A.I."/>
            <person name="Swanevelder Z.H."/>
            <person name="Gwata E.T."/>
        </authorList>
    </citation>
    <scope>NUCLEOTIDE SEQUENCE [LARGE SCALE GENOMIC DNA]</scope>
    <source>
        <strain evidence="1 2">SARCC-755</strain>
    </source>
</reference>
<dbReference type="EMBL" id="VNIP01000018">
    <property type="protein sequence ID" value="KAA1175412.1"/>
    <property type="molecule type" value="Genomic_DNA"/>
</dbReference>